<sequence>MGTPEQLQRRHLPSRAQLLGGHPTSKPSTATRIGRSCIWRRTRRPARAGGAAVERSRPRHRLPEDSGCPVLVGARGPAGNRRPGGPDRAVSRSEAGATTGASGRDRCKAVASPARAPGGLELPCAGWDPRFCRRAGDRGPGWGRRRKATGINS</sequence>
<evidence type="ECO:0000313" key="3">
    <source>
        <dbReference type="Proteomes" id="UP001066276"/>
    </source>
</evidence>
<feature type="compositionally biased region" description="Low complexity" evidence="1">
    <location>
        <begin position="73"/>
        <end position="88"/>
    </location>
</feature>
<dbReference type="Proteomes" id="UP001066276">
    <property type="component" value="Chromosome 9"/>
</dbReference>
<reference evidence="2" key="1">
    <citation type="journal article" date="2022" name="bioRxiv">
        <title>Sequencing and chromosome-scale assembly of the giantPleurodeles waltlgenome.</title>
        <authorList>
            <person name="Brown T."/>
            <person name="Elewa A."/>
            <person name="Iarovenko S."/>
            <person name="Subramanian E."/>
            <person name="Araus A.J."/>
            <person name="Petzold A."/>
            <person name="Susuki M."/>
            <person name="Suzuki K.-i.T."/>
            <person name="Hayashi T."/>
            <person name="Toyoda A."/>
            <person name="Oliveira C."/>
            <person name="Osipova E."/>
            <person name="Leigh N.D."/>
            <person name="Simon A."/>
            <person name="Yun M.H."/>
        </authorList>
    </citation>
    <scope>NUCLEOTIDE SEQUENCE</scope>
    <source>
        <strain evidence="2">20211129_DDA</strain>
        <tissue evidence="2">Liver</tissue>
    </source>
</reference>
<feature type="region of interest" description="Disordered" evidence="1">
    <location>
        <begin position="1"/>
        <end position="120"/>
    </location>
</feature>
<comment type="caution">
    <text evidence="2">The sequence shown here is derived from an EMBL/GenBank/DDBJ whole genome shotgun (WGS) entry which is preliminary data.</text>
</comment>
<proteinExistence type="predicted"/>
<name>A0AAV7MMJ0_PLEWA</name>
<dbReference type="EMBL" id="JANPWB010000013">
    <property type="protein sequence ID" value="KAJ1103684.1"/>
    <property type="molecule type" value="Genomic_DNA"/>
</dbReference>
<dbReference type="AlphaFoldDB" id="A0AAV7MMJ0"/>
<organism evidence="2 3">
    <name type="scientific">Pleurodeles waltl</name>
    <name type="common">Iberian ribbed newt</name>
    <dbReference type="NCBI Taxonomy" id="8319"/>
    <lineage>
        <taxon>Eukaryota</taxon>
        <taxon>Metazoa</taxon>
        <taxon>Chordata</taxon>
        <taxon>Craniata</taxon>
        <taxon>Vertebrata</taxon>
        <taxon>Euteleostomi</taxon>
        <taxon>Amphibia</taxon>
        <taxon>Batrachia</taxon>
        <taxon>Caudata</taxon>
        <taxon>Salamandroidea</taxon>
        <taxon>Salamandridae</taxon>
        <taxon>Pleurodelinae</taxon>
        <taxon>Pleurodeles</taxon>
    </lineage>
</organism>
<evidence type="ECO:0000313" key="2">
    <source>
        <dbReference type="EMBL" id="KAJ1103684.1"/>
    </source>
</evidence>
<protein>
    <submittedName>
        <fullName evidence="2">Uncharacterized protein</fullName>
    </submittedName>
</protein>
<accession>A0AAV7MMJ0</accession>
<evidence type="ECO:0000256" key="1">
    <source>
        <dbReference type="SAM" id="MobiDB-lite"/>
    </source>
</evidence>
<gene>
    <name evidence="2" type="ORF">NDU88_001105</name>
</gene>
<keyword evidence="3" id="KW-1185">Reference proteome</keyword>